<gene>
    <name evidence="1" type="ORF">BDV95DRAFT_586137</name>
</gene>
<dbReference type="PANTHER" id="PTHR36978">
    <property type="entry name" value="P-LOOP CONTAINING NUCLEOTIDE TRIPHOSPHATE HYDROLASE"/>
    <property type="match status" value="1"/>
</dbReference>
<dbReference type="EMBL" id="JAADJZ010000032">
    <property type="protein sequence ID" value="KAF2865598.1"/>
    <property type="molecule type" value="Genomic_DNA"/>
</dbReference>
<accession>A0A7C8M1V2</accession>
<evidence type="ECO:0000313" key="2">
    <source>
        <dbReference type="Proteomes" id="UP000481861"/>
    </source>
</evidence>
<dbReference type="PANTHER" id="PTHR36978:SF4">
    <property type="entry name" value="P-LOOP CONTAINING NUCLEOSIDE TRIPHOSPHATE HYDROLASE PROTEIN"/>
    <property type="match status" value="1"/>
</dbReference>
<dbReference type="InterPro" id="IPR027417">
    <property type="entry name" value="P-loop_NTPase"/>
</dbReference>
<dbReference type="Proteomes" id="UP000481861">
    <property type="component" value="Unassembled WGS sequence"/>
</dbReference>
<dbReference type="InterPro" id="IPR040632">
    <property type="entry name" value="Sulfotransfer_4"/>
</dbReference>
<organism evidence="1 2">
    <name type="scientific">Massariosphaeria phaeospora</name>
    <dbReference type="NCBI Taxonomy" id="100035"/>
    <lineage>
        <taxon>Eukaryota</taxon>
        <taxon>Fungi</taxon>
        <taxon>Dikarya</taxon>
        <taxon>Ascomycota</taxon>
        <taxon>Pezizomycotina</taxon>
        <taxon>Dothideomycetes</taxon>
        <taxon>Pleosporomycetidae</taxon>
        <taxon>Pleosporales</taxon>
        <taxon>Pleosporales incertae sedis</taxon>
        <taxon>Massariosphaeria</taxon>
    </lineage>
</organism>
<keyword evidence="1" id="KW-0378">Hydrolase</keyword>
<name>A0A7C8M1V2_9PLEO</name>
<dbReference type="OrthoDB" id="408152at2759"/>
<protein>
    <submittedName>
        <fullName evidence="1">P-loop containing nucleoside triphosphate hydrolase protein</fullName>
    </submittedName>
</protein>
<reference evidence="1 2" key="1">
    <citation type="submission" date="2020-01" db="EMBL/GenBank/DDBJ databases">
        <authorList>
            <consortium name="DOE Joint Genome Institute"/>
            <person name="Haridas S."/>
            <person name="Albert R."/>
            <person name="Binder M."/>
            <person name="Bloem J."/>
            <person name="Labutti K."/>
            <person name="Salamov A."/>
            <person name="Andreopoulos B."/>
            <person name="Baker S.E."/>
            <person name="Barry K."/>
            <person name="Bills G."/>
            <person name="Bluhm B.H."/>
            <person name="Cannon C."/>
            <person name="Castanera R."/>
            <person name="Culley D.E."/>
            <person name="Daum C."/>
            <person name="Ezra D."/>
            <person name="Gonzalez J.B."/>
            <person name="Henrissat B."/>
            <person name="Kuo A."/>
            <person name="Liang C."/>
            <person name="Lipzen A."/>
            <person name="Lutzoni F."/>
            <person name="Magnuson J."/>
            <person name="Mondo S."/>
            <person name="Nolan M."/>
            <person name="Ohm R."/>
            <person name="Pangilinan J."/>
            <person name="Park H.-J.H."/>
            <person name="Ramirez L."/>
            <person name="Alfaro M."/>
            <person name="Sun H."/>
            <person name="Tritt A."/>
            <person name="Yoshinaga Y."/>
            <person name="Zwiers L.-H.L."/>
            <person name="Turgeon B.G."/>
            <person name="Goodwin S.B."/>
            <person name="Spatafora J.W."/>
            <person name="Crous P.W."/>
            <person name="Grigoriev I.V."/>
        </authorList>
    </citation>
    <scope>NUCLEOTIDE SEQUENCE [LARGE SCALE GENOMIC DNA]</scope>
    <source>
        <strain evidence="1 2">CBS 611.86</strain>
    </source>
</reference>
<comment type="caution">
    <text evidence="1">The sequence shown here is derived from an EMBL/GenBank/DDBJ whole genome shotgun (WGS) entry which is preliminary data.</text>
</comment>
<proteinExistence type="predicted"/>
<dbReference type="AlphaFoldDB" id="A0A7C8M1V2"/>
<sequence>MALQPRLIDVLPPARRQKPMGVLALGFSRTGTMSLKQALEKLGYNVYHMAECVTRWQENHIHLFEEATRAKLLGEGKLWTGAELDKVLQNYTAIEDIPCLHFVDELIEHFPEAKVILTTRDIDSWQKSVEKSIFAIVRMRILPFMSAIDPLLWRPYYFLLKSSVDVWTDGDMSNTEALRRTYTDHYAHIRSKVPPERLLNFHPKDGWAPLCEFLGKEVPKDELFPHVNDAASTVNLHYYIVALRLWHIGRKYLAMAVVVAIAYGLSR</sequence>
<dbReference type="Pfam" id="PF17784">
    <property type="entry name" value="Sulfotransfer_4"/>
    <property type="match status" value="1"/>
</dbReference>
<dbReference type="SUPFAM" id="SSF52540">
    <property type="entry name" value="P-loop containing nucleoside triphosphate hydrolases"/>
    <property type="match status" value="1"/>
</dbReference>
<dbReference type="Gene3D" id="3.40.50.300">
    <property type="entry name" value="P-loop containing nucleotide triphosphate hydrolases"/>
    <property type="match status" value="1"/>
</dbReference>
<evidence type="ECO:0000313" key="1">
    <source>
        <dbReference type="EMBL" id="KAF2865598.1"/>
    </source>
</evidence>
<dbReference type="GO" id="GO:0016787">
    <property type="term" value="F:hydrolase activity"/>
    <property type="evidence" value="ECO:0007669"/>
    <property type="project" value="UniProtKB-KW"/>
</dbReference>
<keyword evidence="2" id="KW-1185">Reference proteome</keyword>